<dbReference type="EMBL" id="JAAPAO010000058">
    <property type="protein sequence ID" value="KAF4674735.1"/>
    <property type="molecule type" value="Genomic_DNA"/>
</dbReference>
<name>A0A7J6MT07_PERCH</name>
<dbReference type="GO" id="GO:0005262">
    <property type="term" value="F:calcium channel activity"/>
    <property type="evidence" value="ECO:0007669"/>
    <property type="project" value="TreeGrafter"/>
</dbReference>
<dbReference type="PANTHER" id="PTHR10846">
    <property type="entry name" value="SODIUM/POTASSIUM/CALCIUM EXCHANGER"/>
    <property type="match status" value="1"/>
</dbReference>
<feature type="transmembrane region" description="Helical" evidence="8">
    <location>
        <begin position="214"/>
        <end position="232"/>
    </location>
</feature>
<gene>
    <name evidence="11" type="ORF">FOL47_008785</name>
</gene>
<feature type="domain" description="Sodium/calcium exchanger membrane region" evidence="10">
    <location>
        <begin position="351"/>
        <end position="501"/>
    </location>
</feature>
<evidence type="ECO:0000256" key="5">
    <source>
        <dbReference type="ARBA" id="ARBA00022989"/>
    </source>
</evidence>
<evidence type="ECO:0000256" key="4">
    <source>
        <dbReference type="ARBA" id="ARBA00022692"/>
    </source>
</evidence>
<evidence type="ECO:0000256" key="1">
    <source>
        <dbReference type="ARBA" id="ARBA00004141"/>
    </source>
</evidence>
<feature type="signal peptide" evidence="9">
    <location>
        <begin position="1"/>
        <end position="25"/>
    </location>
</feature>
<evidence type="ECO:0000256" key="6">
    <source>
        <dbReference type="ARBA" id="ARBA00023136"/>
    </source>
</evidence>
<dbReference type="GO" id="GO:0008273">
    <property type="term" value="F:calcium, potassium:sodium antiporter activity"/>
    <property type="evidence" value="ECO:0007669"/>
    <property type="project" value="TreeGrafter"/>
</dbReference>
<feature type="transmembrane region" description="Helical" evidence="8">
    <location>
        <begin position="421"/>
        <end position="439"/>
    </location>
</feature>
<organism evidence="11 12">
    <name type="scientific">Perkinsus chesapeaki</name>
    <name type="common">Clam parasite</name>
    <name type="synonym">Perkinsus andrewsi</name>
    <dbReference type="NCBI Taxonomy" id="330153"/>
    <lineage>
        <taxon>Eukaryota</taxon>
        <taxon>Sar</taxon>
        <taxon>Alveolata</taxon>
        <taxon>Perkinsozoa</taxon>
        <taxon>Perkinsea</taxon>
        <taxon>Perkinsida</taxon>
        <taxon>Perkinsidae</taxon>
        <taxon>Perkinsus</taxon>
    </lineage>
</organism>
<dbReference type="OrthoDB" id="2127281at2759"/>
<keyword evidence="3" id="KW-0050">Antiport</keyword>
<comment type="caution">
    <text evidence="11">The sequence shown here is derived from an EMBL/GenBank/DDBJ whole genome shotgun (WGS) entry which is preliminary data.</text>
</comment>
<keyword evidence="6 8" id="KW-0472">Membrane</keyword>
<reference evidence="11 12" key="1">
    <citation type="submission" date="2020-04" db="EMBL/GenBank/DDBJ databases">
        <title>Perkinsus chesapeaki whole genome sequence.</title>
        <authorList>
            <person name="Bogema D.R."/>
        </authorList>
    </citation>
    <scope>NUCLEOTIDE SEQUENCE [LARGE SCALE GENOMIC DNA]</scope>
    <source>
        <strain evidence="11">ATCC PRA-425</strain>
    </source>
</reference>
<evidence type="ECO:0000256" key="3">
    <source>
        <dbReference type="ARBA" id="ARBA00022449"/>
    </source>
</evidence>
<dbReference type="Pfam" id="PF01699">
    <property type="entry name" value="Na_Ca_ex"/>
    <property type="match status" value="2"/>
</dbReference>
<evidence type="ECO:0000256" key="7">
    <source>
        <dbReference type="SAM" id="MobiDB-lite"/>
    </source>
</evidence>
<evidence type="ECO:0000259" key="10">
    <source>
        <dbReference type="Pfam" id="PF01699"/>
    </source>
</evidence>
<feature type="transmembrane region" description="Helical" evidence="8">
    <location>
        <begin position="191"/>
        <end position="208"/>
    </location>
</feature>
<keyword evidence="4 8" id="KW-0812">Transmembrane</keyword>
<comment type="similarity">
    <text evidence="2">Belongs to the Ca(2+):cation antiporter (CaCA) (TC 2.A.19) family. SLC24A subfamily.</text>
</comment>
<evidence type="ECO:0000256" key="8">
    <source>
        <dbReference type="SAM" id="Phobius"/>
    </source>
</evidence>
<keyword evidence="12" id="KW-1185">Reference proteome</keyword>
<feature type="transmembrane region" description="Helical" evidence="8">
    <location>
        <begin position="459"/>
        <end position="477"/>
    </location>
</feature>
<feature type="chain" id="PRO_5029754218" description="Sodium/calcium exchanger membrane region domain-containing protein" evidence="9">
    <location>
        <begin position="26"/>
        <end position="506"/>
    </location>
</feature>
<proteinExistence type="inferred from homology"/>
<protein>
    <recommendedName>
        <fullName evidence="10">Sodium/calcium exchanger membrane region domain-containing protein</fullName>
    </recommendedName>
</protein>
<feature type="transmembrane region" description="Helical" evidence="8">
    <location>
        <begin position="383"/>
        <end position="409"/>
    </location>
</feature>
<dbReference type="PANTHER" id="PTHR10846:SF8">
    <property type="entry name" value="INNER MEMBRANE PROTEIN YRBG"/>
    <property type="match status" value="1"/>
</dbReference>
<accession>A0A7J6MT07</accession>
<keyword evidence="5 8" id="KW-1133">Transmembrane helix</keyword>
<dbReference type="AlphaFoldDB" id="A0A7J6MT07"/>
<dbReference type="GO" id="GO:0006874">
    <property type="term" value="P:intracellular calcium ion homeostasis"/>
    <property type="evidence" value="ECO:0007669"/>
    <property type="project" value="TreeGrafter"/>
</dbReference>
<sequence length="506" mass="54962">MKFPRFSWMRLLVPLLSHAIPLTIASQQVHSSVDFSAWEALSHRKLSAGAGESSSILALVFGECLCTGALDCNTEVDGSSVIPPALDLLISFIIMLYMFKLLGSMCDEYFVQSLSSISEALNLSPDVAGATFMAAGSSAPELFTSVMATFLIVNEGGVGTIIGSAIFNILVIVGATCLFAGQALKICWYPLARDTTFYVIAIVMMTLFLLDEEIVLWESLLMIIGYVGYCTYMKYNDWIAAKLGVERSTPVLDFHDSVPLPVLPVDGGTGGLSDGPRSAPSSRKSSLEAPVGHMMRRASTHFGELKFRAKVHTETTLIQEASVEDKEGEEEPRLYDPILVLWRRTMPSDDHYWLLFTASVLWIGLLTYLMVDACNRIGCLLNLPVLVMGLIFLAAGTSVPDALGSIAVARHGEGDMAVSNAIGSNVFDIMLGLGVPWTLKLAMGKEVLFPTANEELPRYIIILVIVLALFLFSVTVAKCVLNRLMGVCLLGLYCCYIVYALVMAAT</sequence>
<dbReference type="NCBIfam" id="TIGR00367">
    <property type="entry name" value="calcium/sodium antiporter"/>
    <property type="match status" value="1"/>
</dbReference>
<feature type="domain" description="Sodium/calcium exchanger membrane region" evidence="10">
    <location>
        <begin position="93"/>
        <end position="233"/>
    </location>
</feature>
<dbReference type="InterPro" id="IPR044880">
    <property type="entry name" value="NCX_ion-bd_dom_sf"/>
</dbReference>
<comment type="subcellular location">
    <subcellularLocation>
        <location evidence="1">Membrane</location>
        <topology evidence="1">Multi-pass membrane protein</topology>
    </subcellularLocation>
</comment>
<keyword evidence="3" id="KW-0813">Transport</keyword>
<feature type="transmembrane region" description="Helical" evidence="8">
    <location>
        <begin position="352"/>
        <end position="371"/>
    </location>
</feature>
<evidence type="ECO:0000313" key="11">
    <source>
        <dbReference type="EMBL" id="KAF4674735.1"/>
    </source>
</evidence>
<feature type="region of interest" description="Disordered" evidence="7">
    <location>
        <begin position="270"/>
        <end position="290"/>
    </location>
</feature>
<dbReference type="InterPro" id="IPR004481">
    <property type="entry name" value="K/Na/Ca-exchanger"/>
</dbReference>
<evidence type="ECO:0000313" key="12">
    <source>
        <dbReference type="Proteomes" id="UP000591131"/>
    </source>
</evidence>
<dbReference type="Proteomes" id="UP000591131">
    <property type="component" value="Unassembled WGS sequence"/>
</dbReference>
<keyword evidence="9" id="KW-0732">Signal</keyword>
<dbReference type="InterPro" id="IPR004837">
    <property type="entry name" value="NaCa_Exmemb"/>
</dbReference>
<evidence type="ECO:0000256" key="9">
    <source>
        <dbReference type="SAM" id="SignalP"/>
    </source>
</evidence>
<feature type="transmembrane region" description="Helical" evidence="8">
    <location>
        <begin position="484"/>
        <end position="505"/>
    </location>
</feature>
<evidence type="ECO:0000256" key="2">
    <source>
        <dbReference type="ARBA" id="ARBA00005364"/>
    </source>
</evidence>
<dbReference type="GO" id="GO:0005886">
    <property type="term" value="C:plasma membrane"/>
    <property type="evidence" value="ECO:0007669"/>
    <property type="project" value="TreeGrafter"/>
</dbReference>
<dbReference type="Gene3D" id="1.20.1420.30">
    <property type="entry name" value="NCX, central ion-binding region"/>
    <property type="match status" value="2"/>
</dbReference>
<feature type="transmembrane region" description="Helical" evidence="8">
    <location>
        <begin position="158"/>
        <end position="179"/>
    </location>
</feature>